<feature type="compositionally biased region" description="Low complexity" evidence="1">
    <location>
        <begin position="200"/>
        <end position="210"/>
    </location>
</feature>
<name>A0A9D4DB92_DREPO</name>
<feature type="compositionally biased region" description="Basic and acidic residues" evidence="1">
    <location>
        <begin position="562"/>
        <end position="586"/>
    </location>
</feature>
<dbReference type="PANTHER" id="PTHR35838:SF1">
    <property type="entry name" value="TRICHOHYALIN-LIKE"/>
    <property type="match status" value="1"/>
</dbReference>
<proteinExistence type="predicted"/>
<evidence type="ECO:0000313" key="3">
    <source>
        <dbReference type="Proteomes" id="UP000828390"/>
    </source>
</evidence>
<feature type="region of interest" description="Disordered" evidence="1">
    <location>
        <begin position="154"/>
        <end position="213"/>
    </location>
</feature>
<reference evidence="2" key="1">
    <citation type="journal article" date="2019" name="bioRxiv">
        <title>The Genome of the Zebra Mussel, Dreissena polymorpha: A Resource for Invasive Species Research.</title>
        <authorList>
            <person name="McCartney M.A."/>
            <person name="Auch B."/>
            <person name="Kono T."/>
            <person name="Mallez S."/>
            <person name="Zhang Y."/>
            <person name="Obille A."/>
            <person name="Becker A."/>
            <person name="Abrahante J.E."/>
            <person name="Garbe J."/>
            <person name="Badalamenti J.P."/>
            <person name="Herman A."/>
            <person name="Mangelson H."/>
            <person name="Liachko I."/>
            <person name="Sullivan S."/>
            <person name="Sone E.D."/>
            <person name="Koren S."/>
            <person name="Silverstein K.A.T."/>
            <person name="Beckman K.B."/>
            <person name="Gohl D.M."/>
        </authorList>
    </citation>
    <scope>NUCLEOTIDE SEQUENCE</scope>
    <source>
        <strain evidence="2">Duluth1</strain>
        <tissue evidence="2">Whole animal</tissue>
    </source>
</reference>
<reference evidence="2" key="2">
    <citation type="submission" date="2020-11" db="EMBL/GenBank/DDBJ databases">
        <authorList>
            <person name="McCartney M.A."/>
            <person name="Auch B."/>
            <person name="Kono T."/>
            <person name="Mallez S."/>
            <person name="Becker A."/>
            <person name="Gohl D.M."/>
            <person name="Silverstein K.A.T."/>
            <person name="Koren S."/>
            <person name="Bechman K.B."/>
            <person name="Herman A."/>
            <person name="Abrahante J.E."/>
            <person name="Garbe J."/>
        </authorList>
    </citation>
    <scope>NUCLEOTIDE SEQUENCE</scope>
    <source>
        <strain evidence="2">Duluth1</strain>
        <tissue evidence="2">Whole animal</tissue>
    </source>
</reference>
<dbReference type="OrthoDB" id="9949627at2759"/>
<sequence length="645" mass="74151">MFAGVVTGDIQSLLETTNNLSRVTTRQQSEDSINKQLAAFERLLQHSMSRFSNERLYHLLRQVTRWADAKENVDKSKNTTKAAFKLRSVHQLKEIVGTMKKENKSALNHSEENIFKTFELFVNDLLYIKDMKKYFDDEIFRSLMRYHFDASKTEPFDDNEKASPKPEDTDSGNGSMVDTDRSTGRNSMTIRGKKPQLKIKSSSSGKNAAESSKDKYKATVDELKSILHKWEGLLTEHDLDLNVFDPDSYHELMQFSYYLPFEPILRLVPDMFAKCYKCIELAKTWLKLSNVVLKDVPLDAAELERSIEEEQDVTPDGWNDDVNTDSAKTEEEFWEEVKRVQGQIESVTKSITDDEDLLEKYNEEMDVLSGREERFSSVTSQVEKIDSLITLAAGEYQKAKIEQNAMANKMKNVQKGSSTYSEMKSKLRRLDSTVAENHWKVKRLEFERTLVREDFVVELDVRPSFILFMGDTKEKITDLKRFLEVKREEKIKLEKQLALMKTNTERMREIMRSYLGSASSNLTEKSVSRESSLSSSRSEQEFVHPPNKDRIEAGGELGGRFETIETVRSDSKQDGKRTPHTHDKNVKSPGPLVKKPQLQKRDLRPASEKHPGDVPKTGMSPTGRVVRVDPKPALKSTPRRVWENV</sequence>
<evidence type="ECO:0000313" key="2">
    <source>
        <dbReference type="EMBL" id="KAH3741725.1"/>
    </source>
</evidence>
<feature type="compositionally biased region" description="Basic and acidic residues" evidence="1">
    <location>
        <begin position="538"/>
        <end position="553"/>
    </location>
</feature>
<evidence type="ECO:0000256" key="1">
    <source>
        <dbReference type="SAM" id="MobiDB-lite"/>
    </source>
</evidence>
<feature type="region of interest" description="Disordered" evidence="1">
    <location>
        <begin position="518"/>
        <end position="645"/>
    </location>
</feature>
<organism evidence="2 3">
    <name type="scientific">Dreissena polymorpha</name>
    <name type="common">Zebra mussel</name>
    <name type="synonym">Mytilus polymorpha</name>
    <dbReference type="NCBI Taxonomy" id="45954"/>
    <lineage>
        <taxon>Eukaryota</taxon>
        <taxon>Metazoa</taxon>
        <taxon>Spiralia</taxon>
        <taxon>Lophotrochozoa</taxon>
        <taxon>Mollusca</taxon>
        <taxon>Bivalvia</taxon>
        <taxon>Autobranchia</taxon>
        <taxon>Heteroconchia</taxon>
        <taxon>Euheterodonta</taxon>
        <taxon>Imparidentia</taxon>
        <taxon>Neoheterodontei</taxon>
        <taxon>Myida</taxon>
        <taxon>Dreissenoidea</taxon>
        <taxon>Dreissenidae</taxon>
        <taxon>Dreissena</taxon>
    </lineage>
</organism>
<comment type="caution">
    <text evidence="2">The sequence shown here is derived from an EMBL/GenBank/DDBJ whole genome shotgun (WGS) entry which is preliminary data.</text>
</comment>
<protein>
    <submittedName>
        <fullName evidence="2">Uncharacterized protein</fullName>
    </submittedName>
</protein>
<dbReference type="Proteomes" id="UP000828390">
    <property type="component" value="Unassembled WGS sequence"/>
</dbReference>
<feature type="compositionally biased region" description="Basic and acidic residues" evidence="1">
    <location>
        <begin position="599"/>
        <end position="613"/>
    </location>
</feature>
<accession>A0A9D4DB92</accession>
<dbReference type="PANTHER" id="PTHR35838">
    <property type="entry name" value="CHROMOSOME 21, WHOLE GENOME SHOTGUN SEQUENCE"/>
    <property type="match status" value="1"/>
</dbReference>
<keyword evidence="3" id="KW-1185">Reference proteome</keyword>
<feature type="compositionally biased region" description="Basic and acidic residues" evidence="1">
    <location>
        <begin position="154"/>
        <end position="168"/>
    </location>
</feature>
<dbReference type="AlphaFoldDB" id="A0A9D4DB92"/>
<dbReference type="EMBL" id="JAIWYP010000011">
    <property type="protein sequence ID" value="KAH3741725.1"/>
    <property type="molecule type" value="Genomic_DNA"/>
</dbReference>
<gene>
    <name evidence="2" type="ORF">DPMN_048450</name>
</gene>